<evidence type="ECO:0000256" key="8">
    <source>
        <dbReference type="ARBA" id="ARBA00023004"/>
    </source>
</evidence>
<feature type="binding site" evidence="12">
    <location>
        <position position="211"/>
    </location>
    <ligand>
        <name>[4Fe-4S] cluster</name>
        <dbReference type="ChEBI" id="CHEBI:49883"/>
        <note>ligand shared between dimeric partners</note>
    </ligand>
</feature>
<dbReference type="Gene3D" id="3.40.50.300">
    <property type="entry name" value="P-loop containing nucleotide triphosphate hydrolases"/>
    <property type="match status" value="1"/>
</dbReference>
<evidence type="ECO:0000256" key="10">
    <source>
        <dbReference type="ARBA" id="ARBA00053368"/>
    </source>
</evidence>
<keyword evidence="4 12" id="KW-0963">Cytoplasm</keyword>
<dbReference type="Pfam" id="PF10609">
    <property type="entry name" value="ParA"/>
    <property type="match status" value="1"/>
</dbReference>
<comment type="function">
    <text evidence="10">Component of the cytosolic iron-sulfur (Fe/S) protein assembly (CIA) machinery. Required for maturation of extramitochondrial Fe-S proteins. The NUBP1-NUBP2 heterotetramer forms a Fe-S scaffold complex, mediating the de novo assembly of an Fe-S cluster and its transfer to target apoproteins. Negatively regulates cilium formation and structure.</text>
</comment>
<dbReference type="GO" id="GO:0051539">
    <property type="term" value="F:4 iron, 4 sulfur cluster binding"/>
    <property type="evidence" value="ECO:0007669"/>
    <property type="project" value="UniProtKB-UniRule"/>
</dbReference>
<comment type="subcellular location">
    <subcellularLocation>
        <location evidence="2">Cytoplasm</location>
        <location evidence="2">Cytoskeleton</location>
        <location evidence="2">Cilium axoneme</location>
    </subcellularLocation>
    <subcellularLocation>
        <location evidence="1">Cytoplasm</location>
        <location evidence="1">Cytoskeleton</location>
        <location evidence="1">Microtubule organizing center</location>
        <location evidence="1">Centrosome</location>
        <location evidence="1">Centriole</location>
    </subcellularLocation>
</comment>
<reference evidence="13" key="1">
    <citation type="submission" date="2022-11" db="UniProtKB">
        <authorList>
            <consortium name="EnsemblMetazoa"/>
        </authorList>
    </citation>
    <scope>IDENTIFICATION</scope>
</reference>
<keyword evidence="14" id="KW-1185">Reference proteome</keyword>
<keyword evidence="6 12" id="KW-0547">Nucleotide-binding</keyword>
<dbReference type="GO" id="GO:0005524">
    <property type="term" value="F:ATP binding"/>
    <property type="evidence" value="ECO:0007669"/>
    <property type="project" value="UniProtKB-KW"/>
</dbReference>
<dbReference type="SUPFAM" id="SSF52540">
    <property type="entry name" value="P-loop containing nucleoside triphosphate hydrolases"/>
    <property type="match status" value="1"/>
</dbReference>
<dbReference type="InterPro" id="IPR033756">
    <property type="entry name" value="YlxH/NBP35"/>
</dbReference>
<dbReference type="InterPro" id="IPR000808">
    <property type="entry name" value="Mrp-like_CS"/>
</dbReference>
<evidence type="ECO:0000313" key="13">
    <source>
        <dbReference type="EnsemblMetazoa" id="XP_020899404.1"/>
    </source>
</evidence>
<dbReference type="PROSITE" id="PS01215">
    <property type="entry name" value="MRP"/>
    <property type="match status" value="1"/>
</dbReference>
<keyword evidence="5 12" id="KW-0479">Metal-binding</keyword>
<dbReference type="GO" id="GO:0046872">
    <property type="term" value="F:metal ion binding"/>
    <property type="evidence" value="ECO:0007669"/>
    <property type="project" value="UniProtKB-KW"/>
</dbReference>
<dbReference type="AlphaFoldDB" id="A0A913X5T3"/>
<name>A0A913X5T3_EXADI</name>
<evidence type="ECO:0000256" key="3">
    <source>
        <dbReference type="ARBA" id="ARBA00022485"/>
    </source>
</evidence>
<keyword evidence="7 12" id="KW-0067">ATP-binding</keyword>
<feature type="binding site" evidence="12">
    <location>
        <position position="214"/>
    </location>
    <ligand>
        <name>[4Fe-4S] cluster</name>
        <dbReference type="ChEBI" id="CHEBI:49883"/>
        <note>ligand shared between dimeric partners</note>
    </ligand>
</feature>
<dbReference type="InterPro" id="IPR019591">
    <property type="entry name" value="Mrp/NBP35_ATP-bd"/>
</dbReference>
<keyword evidence="3 12" id="KW-0004">4Fe-4S</keyword>
<evidence type="ECO:0000256" key="4">
    <source>
        <dbReference type="ARBA" id="ARBA00022490"/>
    </source>
</evidence>
<protein>
    <recommendedName>
        <fullName evidence="12">Cytosolic Fe-S cluster assembly factor NUBP2 homolog</fullName>
    </recommendedName>
</protein>
<dbReference type="EnsemblMetazoa" id="XM_021043745.2">
    <property type="protein sequence ID" value="XP_020899404.1"/>
    <property type="gene ID" value="LOC110238090"/>
</dbReference>
<dbReference type="GO" id="GO:0005829">
    <property type="term" value="C:cytosol"/>
    <property type="evidence" value="ECO:0007669"/>
    <property type="project" value="TreeGrafter"/>
</dbReference>
<feature type="binding site" evidence="12">
    <location>
        <begin position="37"/>
        <end position="44"/>
    </location>
    <ligand>
        <name>ATP</name>
        <dbReference type="ChEBI" id="CHEBI:30616"/>
    </ligand>
</feature>
<evidence type="ECO:0000256" key="6">
    <source>
        <dbReference type="ARBA" id="ARBA00022741"/>
    </source>
</evidence>
<dbReference type="GO" id="GO:0005814">
    <property type="term" value="C:centriole"/>
    <property type="evidence" value="ECO:0007669"/>
    <property type="project" value="UniProtKB-SubCell"/>
</dbReference>
<dbReference type="GO" id="GO:0005930">
    <property type="term" value="C:axoneme"/>
    <property type="evidence" value="ECO:0007669"/>
    <property type="project" value="UniProtKB-SubCell"/>
</dbReference>
<dbReference type="HAMAP" id="MF_02040">
    <property type="entry name" value="Mrp_NBP35"/>
    <property type="match status" value="1"/>
</dbReference>
<comment type="subunit">
    <text evidence="11">Heterotetramer of 2 NUBP1 and 2 NUBP2 chains. Interacts with KIFC1. Interacts with NUBP1.</text>
</comment>
<evidence type="ECO:0000256" key="7">
    <source>
        <dbReference type="ARBA" id="ARBA00022840"/>
    </source>
</evidence>
<evidence type="ECO:0000256" key="5">
    <source>
        <dbReference type="ARBA" id="ARBA00022723"/>
    </source>
</evidence>
<dbReference type="GO" id="GO:0016226">
    <property type="term" value="P:iron-sulfur cluster assembly"/>
    <property type="evidence" value="ECO:0007669"/>
    <property type="project" value="UniProtKB-UniRule"/>
</dbReference>
<sequence>MGYLWYESAVSQNKINMADEVPDGLKSVKHVILVLSGKGGVGKSTVSTQVAWSLYKSGYKVGLLDIDLCGPSIPRMMNVENQDVHQCSDGWVPVYTSPDQRLGVMSIGFLLQNKDDAIVWRGPKKNAMIKQFLSDVCWGELDFLIIDTPPGTSDEHITVVESLRQYNPDGAILVTTPQGMAITDVRREVTFCNKTKIPIIGIIENMSGFVCPHCSECTNVFSKGGGEALAQECKVPFLDERALLSCCIACENWSIMLNEGQEAREKGRLRRRLVKHSCRQDWDIL</sequence>
<accession>A0A913X5T3</accession>
<comment type="similarity">
    <text evidence="12">Belongs to the Mrp/NBP35 ATP-binding proteins family. NUBP2/CFD1 subfamily.</text>
</comment>
<keyword evidence="9 12" id="KW-0411">Iron-sulfur</keyword>
<organism evidence="13 14">
    <name type="scientific">Exaiptasia diaphana</name>
    <name type="common">Tropical sea anemone</name>
    <name type="synonym">Aiptasia pulchella</name>
    <dbReference type="NCBI Taxonomy" id="2652724"/>
    <lineage>
        <taxon>Eukaryota</taxon>
        <taxon>Metazoa</taxon>
        <taxon>Cnidaria</taxon>
        <taxon>Anthozoa</taxon>
        <taxon>Hexacorallia</taxon>
        <taxon>Actiniaria</taxon>
        <taxon>Aiptasiidae</taxon>
        <taxon>Exaiptasia</taxon>
    </lineage>
</organism>
<dbReference type="InterPro" id="IPR028600">
    <property type="entry name" value="NUBP2/Cfd1_eukaryotes"/>
</dbReference>
<dbReference type="PANTHER" id="PTHR23264:SF19">
    <property type="entry name" value="CYTOSOLIC FE-S CLUSTER ASSEMBLY FACTOR NUBP2"/>
    <property type="match status" value="1"/>
</dbReference>
<dbReference type="OrthoDB" id="1741334at2759"/>
<evidence type="ECO:0000256" key="12">
    <source>
        <dbReference type="HAMAP-Rule" id="MF_03039"/>
    </source>
</evidence>
<evidence type="ECO:0000256" key="9">
    <source>
        <dbReference type="ARBA" id="ARBA00023014"/>
    </source>
</evidence>
<evidence type="ECO:0000256" key="2">
    <source>
        <dbReference type="ARBA" id="ARBA00004430"/>
    </source>
</evidence>
<evidence type="ECO:0000256" key="1">
    <source>
        <dbReference type="ARBA" id="ARBA00004114"/>
    </source>
</evidence>
<proteinExistence type="inferred from homology"/>
<dbReference type="Proteomes" id="UP000887567">
    <property type="component" value="Unplaced"/>
</dbReference>
<dbReference type="HAMAP" id="MF_03039">
    <property type="entry name" value="NUBP2"/>
    <property type="match status" value="1"/>
</dbReference>
<keyword evidence="8 12" id="KW-0408">Iron</keyword>
<dbReference type="GO" id="GO:0005634">
    <property type="term" value="C:nucleus"/>
    <property type="evidence" value="ECO:0007669"/>
    <property type="project" value="UniProtKB-ARBA"/>
</dbReference>
<evidence type="ECO:0000256" key="11">
    <source>
        <dbReference type="ARBA" id="ARBA00065349"/>
    </source>
</evidence>
<dbReference type="PANTHER" id="PTHR23264">
    <property type="entry name" value="NUCLEOTIDE-BINDING PROTEIN NBP35 YEAST -RELATED"/>
    <property type="match status" value="1"/>
</dbReference>
<dbReference type="GeneID" id="110238090"/>
<comment type="cofactor">
    <cofactor evidence="12">
        <name>[4Fe-4S] cluster</name>
        <dbReference type="ChEBI" id="CHEBI:49883"/>
    </cofactor>
    <text evidence="12">Binds 4 [4Fe-4S] clusters per heterotetramer. Contains two stable clusters in the N-termini of NUBP1 and two labile, bridging clusters between subunits of the NUBP1-NUBP2 heterotetramer.</text>
</comment>
<dbReference type="GO" id="GO:0140663">
    <property type="term" value="F:ATP-dependent FeS chaperone activity"/>
    <property type="evidence" value="ECO:0007669"/>
    <property type="project" value="InterPro"/>
</dbReference>
<dbReference type="CDD" id="cd02037">
    <property type="entry name" value="Mrp_NBP35"/>
    <property type="match status" value="1"/>
</dbReference>
<dbReference type="RefSeq" id="XP_020899404.1">
    <property type="nucleotide sequence ID" value="XM_021043745.2"/>
</dbReference>
<evidence type="ECO:0000313" key="14">
    <source>
        <dbReference type="Proteomes" id="UP000887567"/>
    </source>
</evidence>
<dbReference type="FunFam" id="3.40.50.300:FF:000796">
    <property type="entry name" value="Cytosolic Fe-S cluster assembly factor NUBP2"/>
    <property type="match status" value="1"/>
</dbReference>
<dbReference type="InterPro" id="IPR027417">
    <property type="entry name" value="P-loop_NTPase"/>
</dbReference>